<keyword evidence="2" id="KW-1185">Reference proteome</keyword>
<dbReference type="AlphaFoldDB" id="A0A9W9WX00"/>
<comment type="caution">
    <text evidence="1">The sequence shown here is derived from an EMBL/GenBank/DDBJ whole genome shotgun (WGS) entry which is preliminary data.</text>
</comment>
<sequence>MVSTRPDLSFVTIKLARYTKNPDKVHFQVLKRVFRYLARSKNLVISFYPASNSNVGVKPVDSIASANIAMQIGPAPIVKKASRYLASYLK</sequence>
<gene>
    <name evidence="1" type="ORF">N7530_003769</name>
</gene>
<evidence type="ECO:0000313" key="2">
    <source>
        <dbReference type="Proteomes" id="UP001147760"/>
    </source>
</evidence>
<accession>A0A9W9WX00</accession>
<proteinExistence type="predicted"/>
<evidence type="ECO:0008006" key="3">
    <source>
        <dbReference type="Google" id="ProtNLM"/>
    </source>
</evidence>
<reference evidence="1" key="1">
    <citation type="submission" date="2022-12" db="EMBL/GenBank/DDBJ databases">
        <authorList>
            <person name="Petersen C."/>
        </authorList>
    </citation>
    <scope>NUCLEOTIDE SEQUENCE</scope>
    <source>
        <strain evidence="1">IBT 17660</strain>
    </source>
</reference>
<evidence type="ECO:0000313" key="1">
    <source>
        <dbReference type="EMBL" id="KAJ5478260.1"/>
    </source>
</evidence>
<reference evidence="1" key="2">
    <citation type="journal article" date="2023" name="IMA Fungus">
        <title>Comparative genomic study of the Penicillium genus elucidates a diverse pangenome and 15 lateral gene transfer events.</title>
        <authorList>
            <person name="Petersen C."/>
            <person name="Sorensen T."/>
            <person name="Nielsen M.R."/>
            <person name="Sondergaard T.E."/>
            <person name="Sorensen J.L."/>
            <person name="Fitzpatrick D.A."/>
            <person name="Frisvad J.C."/>
            <person name="Nielsen K.L."/>
        </authorList>
    </citation>
    <scope>NUCLEOTIDE SEQUENCE</scope>
    <source>
        <strain evidence="1">IBT 17660</strain>
    </source>
</reference>
<dbReference type="OrthoDB" id="2801217at2759"/>
<dbReference type="EMBL" id="JAPWDO010000003">
    <property type="protein sequence ID" value="KAJ5478260.1"/>
    <property type="molecule type" value="Genomic_DNA"/>
</dbReference>
<name>A0A9W9WX00_9EURO</name>
<protein>
    <recommendedName>
        <fullName evidence="3">Reverse transcriptase Ty1/copia-type domain-containing protein</fullName>
    </recommendedName>
</protein>
<organism evidence="1 2">
    <name type="scientific">Penicillium desertorum</name>
    <dbReference type="NCBI Taxonomy" id="1303715"/>
    <lineage>
        <taxon>Eukaryota</taxon>
        <taxon>Fungi</taxon>
        <taxon>Dikarya</taxon>
        <taxon>Ascomycota</taxon>
        <taxon>Pezizomycotina</taxon>
        <taxon>Eurotiomycetes</taxon>
        <taxon>Eurotiomycetidae</taxon>
        <taxon>Eurotiales</taxon>
        <taxon>Aspergillaceae</taxon>
        <taxon>Penicillium</taxon>
    </lineage>
</organism>
<dbReference type="Proteomes" id="UP001147760">
    <property type="component" value="Unassembled WGS sequence"/>
</dbReference>